<feature type="transmembrane region" description="Helical" evidence="14">
    <location>
        <begin position="9"/>
        <end position="31"/>
    </location>
</feature>
<evidence type="ECO:0000256" key="3">
    <source>
        <dbReference type="ARBA" id="ARBA00004651"/>
    </source>
</evidence>
<dbReference type="Gene3D" id="1.10.1450.10">
    <property type="entry name" value="Tetraspanin"/>
    <property type="match status" value="1"/>
</dbReference>
<evidence type="ECO:0000256" key="2">
    <source>
        <dbReference type="ARBA" id="ARBA00004536"/>
    </source>
</evidence>
<evidence type="ECO:0000256" key="10">
    <source>
        <dbReference type="ARBA" id="ARBA00023136"/>
    </source>
</evidence>
<dbReference type="GO" id="GO:0005912">
    <property type="term" value="C:adherens junction"/>
    <property type="evidence" value="ECO:0007669"/>
    <property type="project" value="UniProtKB-SubCell"/>
</dbReference>
<dbReference type="GO" id="GO:0005886">
    <property type="term" value="C:plasma membrane"/>
    <property type="evidence" value="ECO:0007669"/>
    <property type="project" value="UniProtKB-SubCell"/>
</dbReference>
<evidence type="ECO:0000256" key="8">
    <source>
        <dbReference type="ARBA" id="ARBA00022949"/>
    </source>
</evidence>
<feature type="transmembrane region" description="Helical" evidence="14">
    <location>
        <begin position="51"/>
        <end position="71"/>
    </location>
</feature>
<keyword evidence="6" id="KW-0963">Cytoplasm</keyword>
<accession>A0AAD1S5N9</accession>
<keyword evidence="16" id="KW-1185">Reference proteome</keyword>
<evidence type="ECO:0000256" key="5">
    <source>
        <dbReference type="ARBA" id="ARBA00022475"/>
    </source>
</evidence>
<feature type="transmembrane region" description="Helical" evidence="14">
    <location>
        <begin position="220"/>
        <end position="246"/>
    </location>
</feature>
<dbReference type="CDD" id="cd03158">
    <property type="entry name" value="penumbra_like_LEL"/>
    <property type="match status" value="1"/>
</dbReference>
<dbReference type="PANTHER" id="PTHR19282">
    <property type="entry name" value="TETRASPANIN"/>
    <property type="match status" value="1"/>
</dbReference>
<dbReference type="PANTHER" id="PTHR19282:SF168">
    <property type="entry name" value="TETRASPANIN"/>
    <property type="match status" value="1"/>
</dbReference>
<evidence type="ECO:0000256" key="12">
    <source>
        <dbReference type="ARBA" id="ARBA00023180"/>
    </source>
</evidence>
<dbReference type="AlphaFoldDB" id="A0AAD1S5N9"/>
<evidence type="ECO:0000256" key="9">
    <source>
        <dbReference type="ARBA" id="ARBA00022989"/>
    </source>
</evidence>
<dbReference type="GO" id="GO:0046930">
    <property type="term" value="C:pore complex"/>
    <property type="evidence" value="ECO:0007669"/>
    <property type="project" value="UniProtKB-ARBA"/>
</dbReference>
<dbReference type="GO" id="GO:0072659">
    <property type="term" value="P:protein localization to plasma membrane"/>
    <property type="evidence" value="ECO:0007669"/>
    <property type="project" value="UniProtKB-ARBA"/>
</dbReference>
<keyword evidence="9 14" id="KW-1133">Transmembrane helix</keyword>
<keyword evidence="12" id="KW-0325">Glycoprotein</keyword>
<reference evidence="15" key="1">
    <citation type="submission" date="2022-03" db="EMBL/GenBank/DDBJ databases">
        <authorList>
            <person name="Alioto T."/>
            <person name="Alioto T."/>
            <person name="Gomez Garrido J."/>
        </authorList>
    </citation>
    <scope>NUCLEOTIDE SEQUENCE</scope>
</reference>
<evidence type="ECO:0000256" key="11">
    <source>
        <dbReference type="ARBA" id="ARBA00023157"/>
    </source>
</evidence>
<evidence type="ECO:0000256" key="4">
    <source>
        <dbReference type="ARBA" id="ARBA00006840"/>
    </source>
</evidence>
<evidence type="ECO:0000256" key="6">
    <source>
        <dbReference type="ARBA" id="ARBA00022490"/>
    </source>
</evidence>
<organism evidence="15 16">
    <name type="scientific">Pelobates cultripes</name>
    <name type="common">Western spadefoot toad</name>
    <dbReference type="NCBI Taxonomy" id="61616"/>
    <lineage>
        <taxon>Eukaryota</taxon>
        <taxon>Metazoa</taxon>
        <taxon>Chordata</taxon>
        <taxon>Craniata</taxon>
        <taxon>Vertebrata</taxon>
        <taxon>Euteleostomi</taxon>
        <taxon>Amphibia</taxon>
        <taxon>Batrachia</taxon>
        <taxon>Anura</taxon>
        <taxon>Pelobatoidea</taxon>
        <taxon>Pelobatidae</taxon>
        <taxon>Pelobates</taxon>
    </lineage>
</organism>
<dbReference type="Pfam" id="PF00335">
    <property type="entry name" value="Tetraspanin"/>
    <property type="match status" value="1"/>
</dbReference>
<keyword evidence="8" id="KW-0965">Cell junction</keyword>
<dbReference type="SUPFAM" id="SSF48652">
    <property type="entry name" value="Tetraspanin"/>
    <property type="match status" value="1"/>
</dbReference>
<proteinExistence type="inferred from homology"/>
<dbReference type="PRINTS" id="PR00259">
    <property type="entry name" value="TMFOUR"/>
</dbReference>
<dbReference type="InterPro" id="IPR008952">
    <property type="entry name" value="Tetraspanin_EC2_sf"/>
</dbReference>
<dbReference type="GO" id="GO:0046931">
    <property type="term" value="P:pore complex assembly"/>
    <property type="evidence" value="ECO:0007669"/>
    <property type="project" value="UniProtKB-ARBA"/>
</dbReference>
<keyword evidence="11" id="KW-1015">Disulfide bond</keyword>
<evidence type="ECO:0000256" key="14">
    <source>
        <dbReference type="SAM" id="Phobius"/>
    </source>
</evidence>
<dbReference type="GO" id="GO:0019899">
    <property type="term" value="F:enzyme binding"/>
    <property type="evidence" value="ECO:0007669"/>
    <property type="project" value="UniProtKB-ARBA"/>
</dbReference>
<dbReference type="GO" id="GO:0005737">
    <property type="term" value="C:cytoplasm"/>
    <property type="evidence" value="ECO:0007669"/>
    <property type="project" value="UniProtKB-SubCell"/>
</dbReference>
<comment type="similarity">
    <text evidence="4">Belongs to the tetraspanin (TM4SF) family.</text>
</comment>
<evidence type="ECO:0000256" key="1">
    <source>
        <dbReference type="ARBA" id="ARBA00004496"/>
    </source>
</evidence>
<gene>
    <name evidence="15" type="ORF">PECUL_23A046366</name>
</gene>
<dbReference type="EMBL" id="OW240916">
    <property type="protein sequence ID" value="CAH2293307.1"/>
    <property type="molecule type" value="Genomic_DNA"/>
</dbReference>
<keyword evidence="7 14" id="KW-0812">Transmembrane</keyword>
<sequence>MRTTHIAKYCLFVSCYIFWVASGLMIAVGLYAKLSSEKSIVDSFVTDPSVILIAVGILMFAITFIGCMGALRDMHTLLKIFAYMLVIVLILQFVAAVLGFMFSGMVLEKAASVMTKAITRYRDDLDLQNFIDYIQKKFECCGVNTYTDWSQNIYFFCVDNNPSLESCGVPYSCCIREKGENVINTMCGYETQRLKRWDAEDRIFVDGCLDKIVSWGRVNLLFLGGLATGLIILELFIIFLAFVLIYEINIVMKRRKSTVPITTTQKKIDGGEMFLREMKCIEKEFENELEYMEVEEREETFVRQRGYMAAIECEYHEQS</sequence>
<evidence type="ECO:0000313" key="16">
    <source>
        <dbReference type="Proteomes" id="UP001295444"/>
    </source>
</evidence>
<dbReference type="Proteomes" id="UP001295444">
    <property type="component" value="Chromosome 05"/>
</dbReference>
<evidence type="ECO:0000256" key="7">
    <source>
        <dbReference type="ARBA" id="ARBA00022692"/>
    </source>
</evidence>
<comment type="subcellular location">
    <subcellularLocation>
        <location evidence="2">Cell junction</location>
        <location evidence="2">Adherens junction</location>
    </subcellularLocation>
    <subcellularLocation>
        <location evidence="3">Cell membrane</location>
        <topology evidence="3">Multi-pass membrane protein</topology>
    </subcellularLocation>
    <subcellularLocation>
        <location evidence="1">Cytoplasm</location>
    </subcellularLocation>
</comment>
<keyword evidence="5" id="KW-1003">Cell membrane</keyword>
<dbReference type="InterPro" id="IPR018499">
    <property type="entry name" value="Tetraspanin/Peripherin"/>
</dbReference>
<name>A0AAD1S5N9_PELCU</name>
<evidence type="ECO:0000313" key="15">
    <source>
        <dbReference type="EMBL" id="CAH2293307.1"/>
    </source>
</evidence>
<evidence type="ECO:0000256" key="13">
    <source>
        <dbReference type="ARBA" id="ARBA00040369"/>
    </source>
</evidence>
<feature type="transmembrane region" description="Helical" evidence="14">
    <location>
        <begin position="80"/>
        <end position="102"/>
    </location>
</feature>
<protein>
    <recommendedName>
        <fullName evidence="13">Tetraspanin-33</fullName>
    </recommendedName>
</protein>
<dbReference type="FunFam" id="1.10.1450.10:FF:000007">
    <property type="entry name" value="Tetraspanin"/>
    <property type="match status" value="1"/>
</dbReference>
<dbReference type="GO" id="GO:0051604">
    <property type="term" value="P:protein maturation"/>
    <property type="evidence" value="ECO:0007669"/>
    <property type="project" value="UniProtKB-ARBA"/>
</dbReference>
<keyword evidence="10 14" id="KW-0472">Membrane</keyword>